<keyword evidence="1" id="KW-0812">Transmembrane</keyword>
<dbReference type="EMBL" id="CAMAPF010001174">
    <property type="protein sequence ID" value="CAH9148434.1"/>
    <property type="molecule type" value="Genomic_DNA"/>
</dbReference>
<feature type="chain" id="PRO_5043885980" evidence="2">
    <location>
        <begin position="28"/>
        <end position="148"/>
    </location>
</feature>
<evidence type="ECO:0000256" key="1">
    <source>
        <dbReference type="SAM" id="Phobius"/>
    </source>
</evidence>
<evidence type="ECO:0000313" key="3">
    <source>
        <dbReference type="EMBL" id="CAH9148434.1"/>
    </source>
</evidence>
<feature type="signal peptide" evidence="2">
    <location>
        <begin position="1"/>
        <end position="27"/>
    </location>
</feature>
<proteinExistence type="predicted"/>
<reference evidence="3" key="1">
    <citation type="submission" date="2022-07" db="EMBL/GenBank/DDBJ databases">
        <authorList>
            <person name="Macas J."/>
            <person name="Novak P."/>
            <person name="Neumann P."/>
        </authorList>
    </citation>
    <scope>NUCLEOTIDE SEQUENCE</scope>
</reference>
<keyword evidence="2" id="KW-0732">Signal</keyword>
<dbReference type="Proteomes" id="UP001152523">
    <property type="component" value="Unassembled WGS sequence"/>
</dbReference>
<feature type="transmembrane region" description="Helical" evidence="1">
    <location>
        <begin position="122"/>
        <end position="139"/>
    </location>
</feature>
<organism evidence="3 4">
    <name type="scientific">Cuscuta epithymum</name>
    <dbReference type="NCBI Taxonomy" id="186058"/>
    <lineage>
        <taxon>Eukaryota</taxon>
        <taxon>Viridiplantae</taxon>
        <taxon>Streptophyta</taxon>
        <taxon>Embryophyta</taxon>
        <taxon>Tracheophyta</taxon>
        <taxon>Spermatophyta</taxon>
        <taxon>Magnoliopsida</taxon>
        <taxon>eudicotyledons</taxon>
        <taxon>Gunneridae</taxon>
        <taxon>Pentapetalae</taxon>
        <taxon>asterids</taxon>
        <taxon>lamiids</taxon>
        <taxon>Solanales</taxon>
        <taxon>Convolvulaceae</taxon>
        <taxon>Cuscuteae</taxon>
        <taxon>Cuscuta</taxon>
        <taxon>Cuscuta subgen. Cuscuta</taxon>
    </lineage>
</organism>
<comment type="caution">
    <text evidence="3">The sequence shown here is derived from an EMBL/GenBank/DDBJ whole genome shotgun (WGS) entry which is preliminary data.</text>
</comment>
<name>A0AAV0GLA2_9ASTE</name>
<gene>
    <name evidence="3" type="ORF">CEPIT_LOCUS44506</name>
</gene>
<keyword evidence="1" id="KW-0472">Membrane</keyword>
<accession>A0AAV0GLA2</accession>
<keyword evidence="4" id="KW-1185">Reference proteome</keyword>
<protein>
    <submittedName>
        <fullName evidence="3">Uncharacterized protein</fullName>
    </submittedName>
</protein>
<evidence type="ECO:0000256" key="2">
    <source>
        <dbReference type="SAM" id="SignalP"/>
    </source>
</evidence>
<evidence type="ECO:0000313" key="4">
    <source>
        <dbReference type="Proteomes" id="UP001152523"/>
    </source>
</evidence>
<keyword evidence="1" id="KW-1133">Transmembrane helix</keyword>
<sequence length="148" mass="16717">MTNLWFTLYELLYILIFIREQIKGASTEMVEYIDKSSQPFEWGALDDIVMEGVSESTFVIDPIGRDDGKPTGVFKENVRTPNNGGGGLQVRDIDASSETLALPPDPSLFSCQSSERYWQSDALHYIIFLLGCFLVLAITKYQPKRVIK</sequence>
<dbReference type="AlphaFoldDB" id="A0AAV0GLA2"/>